<reference evidence="1 2" key="2">
    <citation type="journal article" date="2018" name="New Phytol.">
        <title>High intraspecific genome diversity in the model arbuscular mycorrhizal symbiont Rhizophagus irregularis.</title>
        <authorList>
            <person name="Chen E.C.H."/>
            <person name="Morin E."/>
            <person name="Beaudet D."/>
            <person name="Noel J."/>
            <person name="Yildirir G."/>
            <person name="Ndikumana S."/>
            <person name="Charron P."/>
            <person name="St-Onge C."/>
            <person name="Giorgi J."/>
            <person name="Kruger M."/>
            <person name="Marton T."/>
            <person name="Ropars J."/>
            <person name="Grigoriev I.V."/>
            <person name="Hainaut M."/>
            <person name="Henrissat B."/>
            <person name="Roux C."/>
            <person name="Martin F."/>
            <person name="Corradi N."/>
        </authorList>
    </citation>
    <scope>NUCLEOTIDE SEQUENCE [LARGE SCALE GENOMIC DNA]</scope>
    <source>
        <strain evidence="1 2">DAOM 197198</strain>
    </source>
</reference>
<organism evidence="1 2">
    <name type="scientific">Rhizophagus irregularis (strain DAOM 181602 / DAOM 197198 / MUCL 43194)</name>
    <name type="common">Arbuscular mycorrhizal fungus</name>
    <name type="synonym">Glomus intraradices</name>
    <dbReference type="NCBI Taxonomy" id="747089"/>
    <lineage>
        <taxon>Eukaryota</taxon>
        <taxon>Fungi</taxon>
        <taxon>Fungi incertae sedis</taxon>
        <taxon>Mucoromycota</taxon>
        <taxon>Glomeromycotina</taxon>
        <taxon>Glomeromycetes</taxon>
        <taxon>Glomerales</taxon>
        <taxon>Glomeraceae</taxon>
        <taxon>Rhizophagus</taxon>
    </lineage>
</organism>
<proteinExistence type="predicted"/>
<accession>A0A2P4PZ46</accession>
<comment type="caution">
    <text evidence="1">The sequence shown here is derived from an EMBL/GenBank/DDBJ whole genome shotgun (WGS) entry which is preliminary data.</text>
</comment>
<dbReference type="AlphaFoldDB" id="A0A2P4PZ46"/>
<gene>
    <name evidence="1" type="ORF">GLOIN_2v1841584</name>
</gene>
<dbReference type="EMBL" id="AUPC02000118">
    <property type="protein sequence ID" value="POG70638.1"/>
    <property type="molecule type" value="Genomic_DNA"/>
</dbReference>
<dbReference type="Proteomes" id="UP000018888">
    <property type="component" value="Unassembled WGS sequence"/>
</dbReference>
<sequence>MCVGDLDIYKGVGDNAYTDFFYFTRTSRLPNFLIYSKLEKIWEVSMKAHCKNSHRSKFTLFLLSRTITRIVSSLTTVSGNIEFEDSEEFEESSIKESKGNEKNYIRISIRFSYTRIRLGHYCKSFAEEERFLLDITEEQESLIDEIISNEELKTYYIRLGNESCVVCKVLQMILKNIHNCGLIHRDFIMEIYLAISHNTDLGLCKSANVKTSQDCN</sequence>
<evidence type="ECO:0000313" key="1">
    <source>
        <dbReference type="EMBL" id="POG70638.1"/>
    </source>
</evidence>
<name>A0A2P4PZ46_RHIID</name>
<protein>
    <submittedName>
        <fullName evidence="1">Uncharacterized protein</fullName>
    </submittedName>
</protein>
<dbReference type="VEuPathDB" id="FungiDB:RhiirFUN_000069"/>
<evidence type="ECO:0000313" key="2">
    <source>
        <dbReference type="Proteomes" id="UP000018888"/>
    </source>
</evidence>
<reference evidence="1 2" key="1">
    <citation type="journal article" date="2013" name="Proc. Natl. Acad. Sci. U.S.A.">
        <title>Genome of an arbuscular mycorrhizal fungus provides insight into the oldest plant symbiosis.</title>
        <authorList>
            <person name="Tisserant E."/>
            <person name="Malbreil M."/>
            <person name="Kuo A."/>
            <person name="Kohler A."/>
            <person name="Symeonidi A."/>
            <person name="Balestrini R."/>
            <person name="Charron P."/>
            <person name="Duensing N."/>
            <person name="Frei Dit Frey N."/>
            <person name="Gianinazzi-Pearson V."/>
            <person name="Gilbert L.B."/>
            <person name="Handa Y."/>
            <person name="Herr J.R."/>
            <person name="Hijri M."/>
            <person name="Koul R."/>
            <person name="Kawaguchi M."/>
            <person name="Krajinski F."/>
            <person name="Lammers P.J."/>
            <person name="Masclaux F.G."/>
            <person name="Murat C."/>
            <person name="Morin E."/>
            <person name="Ndikumana S."/>
            <person name="Pagni M."/>
            <person name="Petitpierre D."/>
            <person name="Requena N."/>
            <person name="Rosikiewicz P."/>
            <person name="Riley R."/>
            <person name="Saito K."/>
            <person name="San Clemente H."/>
            <person name="Shapiro H."/>
            <person name="van Tuinen D."/>
            <person name="Becard G."/>
            <person name="Bonfante P."/>
            <person name="Paszkowski U."/>
            <person name="Shachar-Hill Y.Y."/>
            <person name="Tuskan G.A."/>
            <person name="Young P.W."/>
            <person name="Sanders I.R."/>
            <person name="Henrissat B."/>
            <person name="Rensing S.A."/>
            <person name="Grigoriev I.V."/>
            <person name="Corradi N."/>
            <person name="Roux C."/>
            <person name="Martin F."/>
        </authorList>
    </citation>
    <scope>NUCLEOTIDE SEQUENCE [LARGE SCALE GENOMIC DNA]</scope>
    <source>
        <strain evidence="1 2">DAOM 197198</strain>
    </source>
</reference>
<keyword evidence="2" id="KW-1185">Reference proteome</keyword>